<comment type="subcellular location">
    <subcellularLocation>
        <location evidence="1">Cell membrane</location>
        <topology evidence="1">Multi-pass membrane protein</topology>
    </subcellularLocation>
</comment>
<dbReference type="KEGG" id="doa:AXF15_08235"/>
<evidence type="ECO:0000256" key="6">
    <source>
        <dbReference type="ARBA" id="ARBA00022989"/>
    </source>
</evidence>
<dbReference type="STRING" id="888061.AXF15_08235"/>
<evidence type="ECO:0000256" key="8">
    <source>
        <dbReference type="SAM" id="Phobius"/>
    </source>
</evidence>
<dbReference type="PROSITE" id="PS51012">
    <property type="entry name" value="ABC_TM2"/>
    <property type="match status" value="1"/>
</dbReference>
<dbReference type="InterPro" id="IPR051449">
    <property type="entry name" value="ABC-2_transporter_component"/>
</dbReference>
<feature type="transmembrane region" description="Helical" evidence="8">
    <location>
        <begin position="341"/>
        <end position="364"/>
    </location>
</feature>
<dbReference type="Proteomes" id="UP000063964">
    <property type="component" value="Chromosome"/>
</dbReference>
<comment type="similarity">
    <text evidence="2">Belongs to the ABC-2 integral membrane protein family.</text>
</comment>
<dbReference type="PANTHER" id="PTHR30294:SF44">
    <property type="entry name" value="MULTIDRUG ABC TRANSPORTER PERMEASE YBHR-RELATED"/>
    <property type="match status" value="1"/>
</dbReference>
<organism evidence="10 11">
    <name type="scientific">Desulfomicrobium orale DSM 12838</name>
    <dbReference type="NCBI Taxonomy" id="888061"/>
    <lineage>
        <taxon>Bacteria</taxon>
        <taxon>Pseudomonadati</taxon>
        <taxon>Thermodesulfobacteriota</taxon>
        <taxon>Desulfovibrionia</taxon>
        <taxon>Desulfovibrionales</taxon>
        <taxon>Desulfomicrobiaceae</taxon>
        <taxon>Desulfomicrobium</taxon>
    </lineage>
</organism>
<dbReference type="Gene3D" id="3.40.1710.10">
    <property type="entry name" value="abc type-2 transporter like domain"/>
    <property type="match status" value="1"/>
</dbReference>
<dbReference type="RefSeq" id="WP_066605863.1">
    <property type="nucleotide sequence ID" value="NZ_CP014230.1"/>
</dbReference>
<dbReference type="InterPro" id="IPR047817">
    <property type="entry name" value="ABC2_TM_bact-type"/>
</dbReference>
<keyword evidence="4" id="KW-1003">Cell membrane</keyword>
<keyword evidence="3" id="KW-0813">Transport</keyword>
<keyword evidence="5 8" id="KW-0812">Transmembrane</keyword>
<keyword evidence="11" id="KW-1185">Reference proteome</keyword>
<keyword evidence="7 8" id="KW-0472">Membrane</keyword>
<sequence>MILIRILALIRKELQILLADPQSRQLVIAPVIVQALLFPLAATLEVKNNTLAVLNEDGGHISEELVQRLARAEAFTRILHLYSADQIASAMDTQKAIALVRFPQDFSRRVTQGQTVPLQILLDGRRSNSSQIAAGYIQEIVADYFAELSAASGGRPLSEIVVRHRYNPNLDYQWFILPSLVAVILTVSALILTALSVAREREQGTFEQLLVSPLTLEMIMTGKAVAVLLVGLSQASIIIAAAVFVYGVPLSGSLLLIYASAILYFLALAGIGLFISALCSTQQQAFLGAFSFIMPAILLSGFASPVENMPEWLQAITWINPIRHFVVIVKSVFLKDASLTFVLENCVPLALIAAATLIAAVIIFRRRFG</sequence>
<evidence type="ECO:0000256" key="2">
    <source>
        <dbReference type="ARBA" id="ARBA00007783"/>
    </source>
</evidence>
<evidence type="ECO:0000256" key="4">
    <source>
        <dbReference type="ARBA" id="ARBA00022475"/>
    </source>
</evidence>
<dbReference type="Pfam" id="PF12698">
    <property type="entry name" value="ABC2_membrane_3"/>
    <property type="match status" value="1"/>
</dbReference>
<dbReference type="InterPro" id="IPR013525">
    <property type="entry name" value="ABC2_TM"/>
</dbReference>
<feature type="transmembrane region" description="Helical" evidence="8">
    <location>
        <begin position="174"/>
        <end position="198"/>
    </location>
</feature>
<feature type="transmembrane region" description="Helical" evidence="8">
    <location>
        <begin position="224"/>
        <end position="248"/>
    </location>
</feature>
<evidence type="ECO:0000313" key="11">
    <source>
        <dbReference type="Proteomes" id="UP000063964"/>
    </source>
</evidence>
<reference evidence="11" key="1">
    <citation type="submission" date="2016-02" db="EMBL/GenBank/DDBJ databases">
        <authorList>
            <person name="Holder M.E."/>
            <person name="Ajami N.J."/>
            <person name="Petrosino J.F."/>
        </authorList>
    </citation>
    <scope>NUCLEOTIDE SEQUENCE [LARGE SCALE GENOMIC DNA]</scope>
    <source>
        <strain evidence="11">DSM 12838</strain>
    </source>
</reference>
<evidence type="ECO:0000259" key="9">
    <source>
        <dbReference type="PROSITE" id="PS51012"/>
    </source>
</evidence>
<evidence type="ECO:0000313" key="10">
    <source>
        <dbReference type="EMBL" id="AMD93085.1"/>
    </source>
</evidence>
<evidence type="ECO:0000256" key="3">
    <source>
        <dbReference type="ARBA" id="ARBA00022448"/>
    </source>
</evidence>
<dbReference type="GO" id="GO:0140359">
    <property type="term" value="F:ABC-type transporter activity"/>
    <property type="evidence" value="ECO:0007669"/>
    <property type="project" value="InterPro"/>
</dbReference>
<keyword evidence="6 8" id="KW-1133">Transmembrane helix</keyword>
<dbReference type="GO" id="GO:0005886">
    <property type="term" value="C:plasma membrane"/>
    <property type="evidence" value="ECO:0007669"/>
    <property type="project" value="UniProtKB-SubCell"/>
</dbReference>
<dbReference type="EMBL" id="CP014230">
    <property type="protein sequence ID" value="AMD93085.1"/>
    <property type="molecule type" value="Genomic_DNA"/>
</dbReference>
<evidence type="ECO:0000256" key="5">
    <source>
        <dbReference type="ARBA" id="ARBA00022692"/>
    </source>
</evidence>
<protein>
    <recommendedName>
        <fullName evidence="9">ABC transmembrane type-2 domain-containing protein</fullName>
    </recommendedName>
</protein>
<dbReference type="AlphaFoldDB" id="A0A0X8JQJ5"/>
<evidence type="ECO:0000256" key="1">
    <source>
        <dbReference type="ARBA" id="ARBA00004651"/>
    </source>
</evidence>
<feature type="domain" description="ABC transmembrane type-2" evidence="9">
    <location>
        <begin position="138"/>
        <end position="367"/>
    </location>
</feature>
<name>A0A0X8JQJ5_9BACT</name>
<feature type="transmembrane region" description="Helical" evidence="8">
    <location>
        <begin position="254"/>
        <end position="278"/>
    </location>
</feature>
<evidence type="ECO:0000256" key="7">
    <source>
        <dbReference type="ARBA" id="ARBA00023136"/>
    </source>
</evidence>
<accession>A0A0X8JQJ5</accession>
<feature type="transmembrane region" description="Helical" evidence="8">
    <location>
        <begin position="285"/>
        <end position="303"/>
    </location>
</feature>
<gene>
    <name evidence="10" type="ORF">AXF15_08235</name>
</gene>
<proteinExistence type="inferred from homology"/>
<dbReference type="PANTHER" id="PTHR30294">
    <property type="entry name" value="MEMBRANE COMPONENT OF ABC TRANSPORTER YHHJ-RELATED"/>
    <property type="match status" value="1"/>
</dbReference>